<name>A0A137ZRS0_9ACTN</name>
<gene>
    <name evidence="1" type="ORF">AXK61_12800</name>
</gene>
<keyword evidence="2" id="KW-1185">Reference proteome</keyword>
<organism evidence="1 2">
    <name type="scientific">Tsukamurella pseudospumae</name>
    <dbReference type="NCBI Taxonomy" id="239498"/>
    <lineage>
        <taxon>Bacteria</taxon>
        <taxon>Bacillati</taxon>
        <taxon>Actinomycetota</taxon>
        <taxon>Actinomycetes</taxon>
        <taxon>Mycobacteriales</taxon>
        <taxon>Tsukamurellaceae</taxon>
        <taxon>Tsukamurella</taxon>
    </lineage>
</organism>
<dbReference type="Proteomes" id="UP000070409">
    <property type="component" value="Unassembled WGS sequence"/>
</dbReference>
<reference evidence="1 2" key="1">
    <citation type="submission" date="2016-02" db="EMBL/GenBank/DDBJ databases">
        <authorList>
            <person name="Teng J.L."/>
            <person name="Tang Y."/>
            <person name="Huang Y."/>
            <person name="Guo F."/>
            <person name="Wei W."/>
            <person name="Chen J.H."/>
            <person name="Wong S.Y."/>
            <person name="Lau S.K."/>
            <person name="Woo P.C."/>
        </authorList>
    </citation>
    <scope>NUCLEOTIDE SEQUENCE [LARGE SCALE GENOMIC DNA]</scope>
    <source>
        <strain evidence="1 2">JCM 13375</strain>
    </source>
</reference>
<sequence>MPDTRTVVTVHPSVNSVEARVAVLYPLCDTIEVDQQGNLSVYTDADGQSGVVHAVWAPGTWERAEAAEA</sequence>
<comment type="caution">
    <text evidence="1">The sequence shown here is derived from an EMBL/GenBank/DDBJ whole genome shotgun (WGS) entry which is preliminary data.</text>
</comment>
<evidence type="ECO:0000313" key="2">
    <source>
        <dbReference type="Proteomes" id="UP000070409"/>
    </source>
</evidence>
<proteinExistence type="predicted"/>
<accession>A0A137ZRS0</accession>
<dbReference type="EMBL" id="LSRE01000002">
    <property type="protein sequence ID" value="KXP00881.1"/>
    <property type="molecule type" value="Genomic_DNA"/>
</dbReference>
<protein>
    <submittedName>
        <fullName evidence="1">Uncharacterized protein</fullName>
    </submittedName>
</protein>
<evidence type="ECO:0000313" key="1">
    <source>
        <dbReference type="EMBL" id="KXP00881.1"/>
    </source>
</evidence>
<dbReference type="RefSeq" id="WP_068743652.1">
    <property type="nucleotide sequence ID" value="NZ_LSRE01000002.1"/>
</dbReference>